<dbReference type="SUPFAM" id="SSF47459">
    <property type="entry name" value="HLH, helix-loop-helix DNA-binding domain"/>
    <property type="match status" value="1"/>
</dbReference>
<organism evidence="10">
    <name type="scientific">Anthurium amnicola</name>
    <dbReference type="NCBI Taxonomy" id="1678845"/>
    <lineage>
        <taxon>Eukaryota</taxon>
        <taxon>Viridiplantae</taxon>
        <taxon>Streptophyta</taxon>
        <taxon>Embryophyta</taxon>
        <taxon>Tracheophyta</taxon>
        <taxon>Spermatophyta</taxon>
        <taxon>Magnoliopsida</taxon>
        <taxon>Liliopsida</taxon>
        <taxon>Araceae</taxon>
        <taxon>Pothoideae</taxon>
        <taxon>Potheae</taxon>
        <taxon>Anthurium</taxon>
    </lineage>
</organism>
<evidence type="ECO:0000256" key="4">
    <source>
        <dbReference type="ARBA" id="ARBA00023163"/>
    </source>
</evidence>
<dbReference type="SMART" id="SM00353">
    <property type="entry name" value="HLH"/>
    <property type="match status" value="1"/>
</dbReference>
<feature type="non-terminal residue" evidence="10">
    <location>
        <position position="1"/>
    </location>
</feature>
<evidence type="ECO:0000256" key="1">
    <source>
        <dbReference type="ARBA" id="ARBA00004123"/>
    </source>
</evidence>
<name>A0A1D1XT20_9ARAE</name>
<sequence length="484" mass="51821">GREKGKKKEKGRNIMEELISPTSCSPTLQPSAHFYAATSFPLQLPPATLKQRLQYLLHTLPEWWAYAIFWRASSAVHHTRSAMGDPRPILSWGDGYLRSSRSSGGFLLNPDSKKVSLLSDDSNSDVTTEGVVSDVEWFYLVSQARSFAVAADHAVPIRAFASGSHVWLSGGHELQMYGCDRCREALLHGVATLVCIPTGNGVLELGSSEMVGENWGLVQQVKALLSLGLGLDLGGGGSASMGMTVVPSTSGATVAAATKARKEGTAVGLTSSLDSEHSDSEGGLLLERRRPKKRGRKPGSSKEVPVNHVEAERQRREKLNLRFYALRSVVPNVSRMDKASLLADAVSYIQELRARVEELEAEVKQQAGAAAATSTSAAARACTVVPAGKGGGGAPASTTAAADKMEFEVRVMDADAMIRVRSENADHPSARLMDALRDLDMQVHHASISCVKELMLQDVVARAPPGLQSEDSLKAALLAQLEKS</sequence>
<dbReference type="PANTHER" id="PTHR11514:SF115">
    <property type="entry name" value="TRANSCRIPTION FACTOR"/>
    <property type="match status" value="1"/>
</dbReference>
<keyword evidence="4 6" id="KW-0804">Transcription</keyword>
<dbReference type="EMBL" id="GDJX01022426">
    <property type="protein sequence ID" value="JAT45510.1"/>
    <property type="molecule type" value="Transcribed_RNA"/>
</dbReference>
<evidence type="ECO:0000313" key="10">
    <source>
        <dbReference type="EMBL" id="JAT45510.1"/>
    </source>
</evidence>
<dbReference type="Pfam" id="PF22754">
    <property type="entry name" value="bHLH-TF_ACT-like_plant"/>
    <property type="match status" value="1"/>
</dbReference>
<evidence type="ECO:0000256" key="8">
    <source>
        <dbReference type="SAM" id="MobiDB-lite"/>
    </source>
</evidence>
<reference evidence="10" key="1">
    <citation type="submission" date="2015-07" db="EMBL/GenBank/DDBJ databases">
        <title>Transcriptome Assembly of Anthurium amnicola.</title>
        <authorList>
            <person name="Suzuki J."/>
        </authorList>
    </citation>
    <scope>NUCLEOTIDE SEQUENCE</scope>
</reference>
<dbReference type="PROSITE" id="PS50888">
    <property type="entry name" value="BHLH"/>
    <property type="match status" value="1"/>
</dbReference>
<feature type="domain" description="BHLH" evidence="9">
    <location>
        <begin position="303"/>
        <end position="352"/>
    </location>
</feature>
<proteinExistence type="inferred from homology"/>
<accession>A0A1D1XT20</accession>
<evidence type="ECO:0000259" key="9">
    <source>
        <dbReference type="PROSITE" id="PS50888"/>
    </source>
</evidence>
<dbReference type="Pfam" id="PF14215">
    <property type="entry name" value="bHLH-MYC_N"/>
    <property type="match status" value="1"/>
</dbReference>
<dbReference type="InterPro" id="IPR054502">
    <property type="entry name" value="bHLH-TF_ACT-like_plant"/>
</dbReference>
<keyword evidence="3 6" id="KW-0805">Transcription regulation</keyword>
<dbReference type="GO" id="GO:0003700">
    <property type="term" value="F:DNA-binding transcription factor activity"/>
    <property type="evidence" value="ECO:0007669"/>
    <property type="project" value="InterPro"/>
</dbReference>
<dbReference type="Pfam" id="PF00010">
    <property type="entry name" value="HLH"/>
    <property type="match status" value="1"/>
</dbReference>
<keyword evidence="7" id="KW-0175">Coiled coil</keyword>
<dbReference type="AlphaFoldDB" id="A0A1D1XT20"/>
<dbReference type="InterPro" id="IPR045084">
    <property type="entry name" value="AIB/MYC-like"/>
</dbReference>
<feature type="compositionally biased region" description="Basic residues" evidence="8">
    <location>
        <begin position="289"/>
        <end position="299"/>
    </location>
</feature>
<evidence type="ECO:0000256" key="7">
    <source>
        <dbReference type="SAM" id="Coils"/>
    </source>
</evidence>
<dbReference type="GO" id="GO:0000976">
    <property type="term" value="F:transcription cis-regulatory region binding"/>
    <property type="evidence" value="ECO:0007669"/>
    <property type="project" value="TreeGrafter"/>
</dbReference>
<dbReference type="InterPro" id="IPR036638">
    <property type="entry name" value="HLH_DNA-bd_sf"/>
</dbReference>
<dbReference type="GO" id="GO:0046983">
    <property type="term" value="F:protein dimerization activity"/>
    <property type="evidence" value="ECO:0007669"/>
    <property type="project" value="InterPro"/>
</dbReference>
<comment type="similarity">
    <text evidence="2">Belongs to the bHLH protein family.</text>
</comment>
<dbReference type="InterPro" id="IPR025610">
    <property type="entry name" value="MYC/MYB_N"/>
</dbReference>
<dbReference type="PANTHER" id="PTHR11514">
    <property type="entry name" value="MYC"/>
    <property type="match status" value="1"/>
</dbReference>
<keyword evidence="5 6" id="KW-0539">Nucleus</keyword>
<evidence type="ECO:0000256" key="3">
    <source>
        <dbReference type="ARBA" id="ARBA00023015"/>
    </source>
</evidence>
<evidence type="ECO:0000256" key="6">
    <source>
        <dbReference type="RuleBase" id="RU369104"/>
    </source>
</evidence>
<evidence type="ECO:0000256" key="5">
    <source>
        <dbReference type="ARBA" id="ARBA00023242"/>
    </source>
</evidence>
<dbReference type="GO" id="GO:0005634">
    <property type="term" value="C:nucleus"/>
    <property type="evidence" value="ECO:0007669"/>
    <property type="project" value="UniProtKB-SubCell"/>
</dbReference>
<dbReference type="InterPro" id="IPR011598">
    <property type="entry name" value="bHLH_dom"/>
</dbReference>
<dbReference type="Gene3D" id="4.10.280.10">
    <property type="entry name" value="Helix-loop-helix DNA-binding domain"/>
    <property type="match status" value="1"/>
</dbReference>
<feature type="coiled-coil region" evidence="7">
    <location>
        <begin position="342"/>
        <end position="369"/>
    </location>
</feature>
<feature type="region of interest" description="Disordered" evidence="8">
    <location>
        <begin position="267"/>
        <end position="312"/>
    </location>
</feature>
<protein>
    <recommendedName>
        <fullName evidence="6">Transcription factor</fullName>
        <shortName evidence="6">bHLH transcription factor</shortName>
    </recommendedName>
    <alternativeName>
        <fullName evidence="6">Basic helix-loop-helix protein</fullName>
    </alternativeName>
</protein>
<gene>
    <name evidence="10" type="primary">BHLH14_0</name>
    <name evidence="10" type="ORF">g.79749</name>
</gene>
<comment type="subcellular location">
    <subcellularLocation>
        <location evidence="1 6">Nucleus</location>
    </subcellularLocation>
</comment>
<evidence type="ECO:0000256" key="2">
    <source>
        <dbReference type="ARBA" id="ARBA00005510"/>
    </source>
</evidence>